<feature type="transmembrane region" description="Helical" evidence="1">
    <location>
        <begin position="32"/>
        <end position="52"/>
    </location>
</feature>
<keyword evidence="1" id="KW-0812">Transmembrane</keyword>
<accession>A0A364XX49</accession>
<keyword evidence="1" id="KW-1133">Transmembrane helix</keyword>
<proteinExistence type="predicted"/>
<dbReference type="Proteomes" id="UP000251889">
    <property type="component" value="Unassembled WGS sequence"/>
</dbReference>
<evidence type="ECO:0000313" key="2">
    <source>
        <dbReference type="EMBL" id="RAV98806.1"/>
    </source>
</evidence>
<dbReference type="EMBL" id="QMFY01000015">
    <property type="protein sequence ID" value="RAV98806.1"/>
    <property type="molecule type" value="Genomic_DNA"/>
</dbReference>
<dbReference type="AlphaFoldDB" id="A0A364XX49"/>
<organism evidence="2 3">
    <name type="scientific">Pseudochryseolinea flava</name>
    <dbReference type="NCBI Taxonomy" id="2059302"/>
    <lineage>
        <taxon>Bacteria</taxon>
        <taxon>Pseudomonadati</taxon>
        <taxon>Bacteroidota</taxon>
        <taxon>Cytophagia</taxon>
        <taxon>Cytophagales</taxon>
        <taxon>Fulvivirgaceae</taxon>
        <taxon>Pseudochryseolinea</taxon>
    </lineage>
</organism>
<protein>
    <submittedName>
        <fullName evidence="2">Uncharacterized protein</fullName>
    </submittedName>
</protein>
<gene>
    <name evidence="2" type="ORF">DQQ10_22585</name>
</gene>
<keyword evidence="1" id="KW-0472">Membrane</keyword>
<comment type="caution">
    <text evidence="2">The sequence shown here is derived from an EMBL/GenBank/DDBJ whole genome shotgun (WGS) entry which is preliminary data.</text>
</comment>
<evidence type="ECO:0000256" key="1">
    <source>
        <dbReference type="SAM" id="Phobius"/>
    </source>
</evidence>
<sequence>MFFEVRKKEGLKKLKFNTACAWPNLNAGEPRHVRWAACLSFPFFFCYFSIWGSKKKSKKRMMHEIIRRTQ</sequence>
<reference evidence="2 3" key="1">
    <citation type="submission" date="2018-06" db="EMBL/GenBank/DDBJ databases">
        <title>Chryseolinea flavus sp. nov., a member of the phylum Bacteroidetes isolated from soil.</title>
        <authorList>
            <person name="Li Y."/>
            <person name="Wang J."/>
        </authorList>
    </citation>
    <scope>NUCLEOTIDE SEQUENCE [LARGE SCALE GENOMIC DNA]</scope>
    <source>
        <strain evidence="2 3">SDU1-6</strain>
    </source>
</reference>
<evidence type="ECO:0000313" key="3">
    <source>
        <dbReference type="Proteomes" id="UP000251889"/>
    </source>
</evidence>
<keyword evidence="3" id="KW-1185">Reference proteome</keyword>
<name>A0A364XX49_9BACT</name>